<dbReference type="Proteomes" id="UP000622890">
    <property type="component" value="Unassembled WGS sequence"/>
</dbReference>
<dbReference type="EMBL" id="JAEPBG010000015">
    <property type="protein sequence ID" value="MBK4737921.1"/>
    <property type="molecule type" value="Genomic_DNA"/>
</dbReference>
<name>A0A934W3Y2_9BURK</name>
<comment type="caution">
    <text evidence="1">The sequence shown here is derived from an EMBL/GenBank/DDBJ whole genome shotgun (WGS) entry which is preliminary data.</text>
</comment>
<evidence type="ECO:0000313" key="1">
    <source>
        <dbReference type="EMBL" id="MBK4737921.1"/>
    </source>
</evidence>
<gene>
    <name evidence="1" type="ORF">JJB74_25145</name>
</gene>
<sequence>MSNVIAKPAQHMSFIEFAGEVQITRLFQHGRHWEIFLNGASLGYGDGSQEEALAQVHQREVNNALYANSPDAPDWMEAAMPTPEVLAEYPQIAARFPGVVANGSSKTADPKEIPLSHEQFNAYIEKSFFAMDDCLRQRIAIPSGHAWLRIGQPLRWNMNDPLRSSLSGASLFIGLVPANAQDEHQFSVEIRYFWQRRTLQRPGKAEVFGEDRHRAIVWVEQGRPFAGMQKSLLAQSASFFYADTIAALADEVAAAVNVALANAVETQSEVSAAVV</sequence>
<keyword evidence="2" id="KW-1185">Reference proteome</keyword>
<proteinExistence type="predicted"/>
<dbReference type="AlphaFoldDB" id="A0A934W3Y2"/>
<reference evidence="1" key="1">
    <citation type="submission" date="2021-01" db="EMBL/GenBank/DDBJ databases">
        <title>Genome sequence of strain Noviherbaspirillum sp. DKR-6.</title>
        <authorList>
            <person name="Chaudhary D.K."/>
        </authorList>
    </citation>
    <scope>NUCLEOTIDE SEQUENCE</scope>
    <source>
        <strain evidence="1">DKR-6</strain>
    </source>
</reference>
<accession>A0A934W3Y2</accession>
<organism evidence="1 2">
    <name type="scientific">Noviherbaspirillum pedocola</name>
    <dbReference type="NCBI Taxonomy" id="2801341"/>
    <lineage>
        <taxon>Bacteria</taxon>
        <taxon>Pseudomonadati</taxon>
        <taxon>Pseudomonadota</taxon>
        <taxon>Betaproteobacteria</taxon>
        <taxon>Burkholderiales</taxon>
        <taxon>Oxalobacteraceae</taxon>
        <taxon>Noviherbaspirillum</taxon>
    </lineage>
</organism>
<protein>
    <submittedName>
        <fullName evidence="1">Uncharacterized protein</fullName>
    </submittedName>
</protein>
<evidence type="ECO:0000313" key="2">
    <source>
        <dbReference type="Proteomes" id="UP000622890"/>
    </source>
</evidence>
<dbReference type="RefSeq" id="WP_200596645.1">
    <property type="nucleotide sequence ID" value="NZ_JAEPBG010000015.1"/>
</dbReference>